<dbReference type="EMBL" id="CM047580">
    <property type="protein sequence ID" value="KAI9921552.1"/>
    <property type="molecule type" value="Genomic_DNA"/>
</dbReference>
<gene>
    <name evidence="1" type="ORF">PsorP6_000360</name>
</gene>
<comment type="caution">
    <text evidence="1">The sequence shown here is derived from an EMBL/GenBank/DDBJ whole genome shotgun (WGS) entry which is preliminary data.</text>
</comment>
<reference evidence="1 2" key="1">
    <citation type="journal article" date="2022" name="bioRxiv">
        <title>The genome of the oomycete Peronosclerospora sorghi, a cosmopolitan pathogen of maize and sorghum, is inflated with dispersed pseudogenes.</title>
        <authorList>
            <person name="Fletcher K."/>
            <person name="Martin F."/>
            <person name="Isakeit T."/>
            <person name="Cavanaugh K."/>
            <person name="Magill C."/>
            <person name="Michelmore R."/>
        </authorList>
    </citation>
    <scope>NUCLEOTIDE SEQUENCE [LARGE SCALE GENOMIC DNA]</scope>
    <source>
        <strain evidence="1">P6</strain>
    </source>
</reference>
<evidence type="ECO:0000313" key="2">
    <source>
        <dbReference type="Proteomes" id="UP001163321"/>
    </source>
</evidence>
<accession>A0ACC0WT49</accession>
<dbReference type="Proteomes" id="UP001163321">
    <property type="component" value="Chromosome 1"/>
</dbReference>
<proteinExistence type="predicted"/>
<name>A0ACC0WT49_9STRA</name>
<evidence type="ECO:0000313" key="1">
    <source>
        <dbReference type="EMBL" id="KAI9921552.1"/>
    </source>
</evidence>
<organism evidence="1 2">
    <name type="scientific">Peronosclerospora sorghi</name>
    <dbReference type="NCBI Taxonomy" id="230839"/>
    <lineage>
        <taxon>Eukaryota</taxon>
        <taxon>Sar</taxon>
        <taxon>Stramenopiles</taxon>
        <taxon>Oomycota</taxon>
        <taxon>Peronosporomycetes</taxon>
        <taxon>Peronosporales</taxon>
        <taxon>Peronosporaceae</taxon>
        <taxon>Peronosclerospora</taxon>
    </lineage>
</organism>
<keyword evidence="2" id="KW-1185">Reference proteome</keyword>
<protein>
    <submittedName>
        <fullName evidence="1">Uncharacterized protein</fullName>
    </submittedName>
</protein>
<sequence>MKALLQKSVTLRSFLRSASHACRVVQGDESLEQKLACLADETVSYALDHTFLIPSHPADGFQPLPRSPWNSERNVSHIEVVDHVIQRLVLRKRSLDWKYADILALGFQEATPESTGHRLTHSNGIMWYHPNTLVATLKGPVWESLHELMGDDLMIHLLLNYSIFVQLKDANDSYMQVRRYLQESY</sequence>